<evidence type="ECO:0000256" key="5">
    <source>
        <dbReference type="ARBA" id="ARBA00022679"/>
    </source>
</evidence>
<dbReference type="InterPro" id="IPR012993">
    <property type="entry name" value="UME"/>
</dbReference>
<keyword evidence="7" id="KW-0227">DNA damage</keyword>
<reference evidence="20 22" key="2">
    <citation type="journal article" date="2018" name="Plant J.">
        <title>The Physcomitrella patens chromosome-scale assembly reveals moss genome structure and evolution.</title>
        <authorList>
            <person name="Lang D."/>
            <person name="Ullrich K.K."/>
            <person name="Murat F."/>
            <person name="Fuchs J."/>
            <person name="Jenkins J."/>
            <person name="Haas F.B."/>
            <person name="Piednoel M."/>
            <person name="Gundlach H."/>
            <person name="Van Bel M."/>
            <person name="Meyberg R."/>
            <person name="Vives C."/>
            <person name="Morata J."/>
            <person name="Symeonidi A."/>
            <person name="Hiss M."/>
            <person name="Muchero W."/>
            <person name="Kamisugi Y."/>
            <person name="Saleh O."/>
            <person name="Blanc G."/>
            <person name="Decker E.L."/>
            <person name="van Gessel N."/>
            <person name="Grimwood J."/>
            <person name="Hayes R.D."/>
            <person name="Graham S.W."/>
            <person name="Gunter L.E."/>
            <person name="McDaniel S.F."/>
            <person name="Hoernstein S.N.W."/>
            <person name="Larsson A."/>
            <person name="Li F.W."/>
            <person name="Perroud P.F."/>
            <person name="Phillips J."/>
            <person name="Ranjan P."/>
            <person name="Rokshar D.S."/>
            <person name="Rothfels C.J."/>
            <person name="Schneider L."/>
            <person name="Shu S."/>
            <person name="Stevenson D.W."/>
            <person name="Thummler F."/>
            <person name="Tillich M."/>
            <person name="Villarreal Aguilar J.C."/>
            <person name="Widiez T."/>
            <person name="Wong G.K."/>
            <person name="Wymore A."/>
            <person name="Zhang Y."/>
            <person name="Zimmer A.D."/>
            <person name="Quatrano R.S."/>
            <person name="Mayer K.F.X."/>
            <person name="Goodstein D."/>
            <person name="Casacuberta J.M."/>
            <person name="Vandepoele K."/>
            <person name="Reski R."/>
            <person name="Cuming A.C."/>
            <person name="Tuskan G.A."/>
            <person name="Maumus F."/>
            <person name="Salse J."/>
            <person name="Schmutz J."/>
            <person name="Rensing S.A."/>
        </authorList>
    </citation>
    <scope>NUCLEOTIDE SEQUENCE [LARGE SCALE GENOMIC DNA]</scope>
    <source>
        <strain evidence="21 22">cv. Gransden 2004</strain>
    </source>
</reference>
<dbReference type="SUPFAM" id="SSF48371">
    <property type="entry name" value="ARM repeat"/>
    <property type="match status" value="2"/>
</dbReference>
<evidence type="ECO:0000256" key="15">
    <source>
        <dbReference type="ARBA" id="ARBA00048679"/>
    </source>
</evidence>
<evidence type="ECO:0000256" key="16">
    <source>
        <dbReference type="SAM" id="MobiDB-lite"/>
    </source>
</evidence>
<evidence type="ECO:0000256" key="7">
    <source>
        <dbReference type="ARBA" id="ARBA00022763"/>
    </source>
</evidence>
<dbReference type="InterPro" id="IPR057564">
    <property type="entry name" value="HEAT_ATR"/>
</dbReference>
<dbReference type="Pfam" id="PF08064">
    <property type="entry name" value="UME"/>
    <property type="match status" value="1"/>
</dbReference>
<dbReference type="FunFam" id="1.10.1070.11:FF:000024">
    <property type="entry name" value="Serine/threonine-protein kinase ATR"/>
    <property type="match status" value="1"/>
</dbReference>
<evidence type="ECO:0000256" key="4">
    <source>
        <dbReference type="ARBA" id="ARBA00022527"/>
    </source>
</evidence>
<dbReference type="SMART" id="SM00028">
    <property type="entry name" value="TPR"/>
    <property type="match status" value="2"/>
</dbReference>
<dbReference type="InterPro" id="IPR050517">
    <property type="entry name" value="DDR_Repair_Kinase"/>
</dbReference>
<evidence type="ECO:0000256" key="13">
    <source>
        <dbReference type="ARBA" id="ARBA00024420"/>
    </source>
</evidence>
<dbReference type="EnsemblPlants" id="Pp3c6_3460V3.2">
    <property type="protein sequence ID" value="Pp3c6_3460V3.2"/>
    <property type="gene ID" value="Pp3c6_3460"/>
</dbReference>
<evidence type="ECO:0000256" key="9">
    <source>
        <dbReference type="ARBA" id="ARBA00022840"/>
    </source>
</evidence>
<dbReference type="PROSITE" id="PS00916">
    <property type="entry name" value="PI3_4_KINASE_2"/>
    <property type="match status" value="1"/>
</dbReference>
<evidence type="ECO:0000259" key="19">
    <source>
        <dbReference type="PROSITE" id="PS51190"/>
    </source>
</evidence>
<accession>A0A2K1KE63</accession>
<dbReference type="KEGG" id="ppp:112283470"/>
<dbReference type="PROSITE" id="PS51190">
    <property type="entry name" value="FATC"/>
    <property type="match status" value="1"/>
</dbReference>
<dbReference type="FunCoup" id="A0A2K1KE63">
    <property type="interactions" value="2676"/>
</dbReference>
<dbReference type="Gene3D" id="3.30.1010.10">
    <property type="entry name" value="Phosphatidylinositol 3-kinase Catalytic Subunit, Chain A, domain 4"/>
    <property type="match status" value="1"/>
</dbReference>
<evidence type="ECO:0000259" key="17">
    <source>
        <dbReference type="PROSITE" id="PS50290"/>
    </source>
</evidence>
<feature type="domain" description="FAT" evidence="18">
    <location>
        <begin position="1715"/>
        <end position="2339"/>
    </location>
</feature>
<dbReference type="GeneID" id="112283470"/>
<dbReference type="SUPFAM" id="SSF48452">
    <property type="entry name" value="TPR-like"/>
    <property type="match status" value="1"/>
</dbReference>
<dbReference type="Gramene" id="Pp3c6_3460V3.2">
    <property type="protein sequence ID" value="Pp3c6_3460V3.2"/>
    <property type="gene ID" value="Pp3c6_3460"/>
</dbReference>
<evidence type="ECO:0000313" key="20">
    <source>
        <dbReference type="EMBL" id="PNR52071.1"/>
    </source>
</evidence>
<keyword evidence="8" id="KW-0418">Kinase</keyword>
<protein>
    <recommendedName>
        <fullName evidence="13">Serine/threonine-protein kinase ATR</fullName>
        <ecNumber evidence="3">2.7.11.1</ecNumber>
    </recommendedName>
</protein>
<evidence type="ECO:0000313" key="21">
    <source>
        <dbReference type="EnsemblPlants" id="Pp3c6_3460V3.1"/>
    </source>
</evidence>
<evidence type="ECO:0000256" key="2">
    <source>
        <dbReference type="ARBA" id="ARBA00010769"/>
    </source>
</evidence>
<comment type="catalytic activity">
    <reaction evidence="14">
        <text>L-threonyl-[protein] + ATP = O-phospho-L-threonyl-[protein] + ADP + H(+)</text>
        <dbReference type="Rhea" id="RHEA:46608"/>
        <dbReference type="Rhea" id="RHEA-COMP:11060"/>
        <dbReference type="Rhea" id="RHEA-COMP:11605"/>
        <dbReference type="ChEBI" id="CHEBI:15378"/>
        <dbReference type="ChEBI" id="CHEBI:30013"/>
        <dbReference type="ChEBI" id="CHEBI:30616"/>
        <dbReference type="ChEBI" id="CHEBI:61977"/>
        <dbReference type="ChEBI" id="CHEBI:456216"/>
        <dbReference type="EC" id="2.7.11.1"/>
    </reaction>
</comment>
<keyword evidence="6" id="KW-0547">Nucleotide-binding</keyword>
<gene>
    <name evidence="21" type="primary">LOC112283470</name>
    <name evidence="20" type="ORF">PHYPA_008445</name>
</gene>
<dbReference type="PROSITE" id="PS50290">
    <property type="entry name" value="PI3_4_KINASE_3"/>
    <property type="match status" value="1"/>
</dbReference>
<organism evidence="20">
    <name type="scientific">Physcomitrium patens</name>
    <name type="common">Spreading-leaved earth moss</name>
    <name type="synonym">Physcomitrella patens</name>
    <dbReference type="NCBI Taxonomy" id="3218"/>
    <lineage>
        <taxon>Eukaryota</taxon>
        <taxon>Viridiplantae</taxon>
        <taxon>Streptophyta</taxon>
        <taxon>Embryophyta</taxon>
        <taxon>Bryophyta</taxon>
        <taxon>Bryophytina</taxon>
        <taxon>Bryopsida</taxon>
        <taxon>Funariidae</taxon>
        <taxon>Funariales</taxon>
        <taxon>Funariaceae</taxon>
        <taxon>Physcomitrium</taxon>
    </lineage>
</organism>
<reference evidence="21" key="3">
    <citation type="submission" date="2020-12" db="UniProtKB">
        <authorList>
            <consortium name="EnsemblPlants"/>
        </authorList>
    </citation>
    <scope>IDENTIFICATION</scope>
</reference>
<keyword evidence="4" id="KW-0723">Serine/threonine-protein kinase</keyword>
<dbReference type="Gene3D" id="1.25.40.10">
    <property type="entry name" value="Tetratricopeptide repeat domain"/>
    <property type="match status" value="1"/>
</dbReference>
<evidence type="ECO:0000256" key="3">
    <source>
        <dbReference type="ARBA" id="ARBA00012513"/>
    </source>
</evidence>
<dbReference type="CDD" id="cd00892">
    <property type="entry name" value="PIKKc_ATR"/>
    <property type="match status" value="1"/>
</dbReference>
<comment type="catalytic activity">
    <reaction evidence="15">
        <text>L-seryl-[protein] + ATP = O-phospho-L-seryl-[protein] + ADP + H(+)</text>
        <dbReference type="Rhea" id="RHEA:17989"/>
        <dbReference type="Rhea" id="RHEA-COMP:9863"/>
        <dbReference type="Rhea" id="RHEA-COMP:11604"/>
        <dbReference type="ChEBI" id="CHEBI:15378"/>
        <dbReference type="ChEBI" id="CHEBI:29999"/>
        <dbReference type="ChEBI" id="CHEBI:30616"/>
        <dbReference type="ChEBI" id="CHEBI:83421"/>
        <dbReference type="ChEBI" id="CHEBI:456216"/>
        <dbReference type="EC" id="2.7.11.1"/>
    </reaction>
</comment>
<evidence type="ECO:0000256" key="8">
    <source>
        <dbReference type="ARBA" id="ARBA00022777"/>
    </source>
</evidence>
<evidence type="ECO:0000256" key="6">
    <source>
        <dbReference type="ARBA" id="ARBA00022741"/>
    </source>
</evidence>
<dbReference type="Pfam" id="PF02260">
    <property type="entry name" value="FATC"/>
    <property type="match status" value="1"/>
</dbReference>
<dbReference type="InterPro" id="IPR000403">
    <property type="entry name" value="PI3/4_kinase_cat_dom"/>
</dbReference>
<feature type="domain" description="PI3K/PI4K catalytic" evidence="17">
    <location>
        <begin position="2445"/>
        <end position="2757"/>
    </location>
</feature>
<dbReference type="PaxDb" id="3218-PP1S77_262V6.1"/>
<reference evidence="20 22" key="1">
    <citation type="journal article" date="2008" name="Science">
        <title>The Physcomitrella genome reveals evolutionary insights into the conquest of land by plants.</title>
        <authorList>
            <person name="Rensing S."/>
            <person name="Lang D."/>
            <person name="Zimmer A."/>
            <person name="Terry A."/>
            <person name="Salamov A."/>
            <person name="Shapiro H."/>
            <person name="Nishiyama T."/>
            <person name="Perroud P.-F."/>
            <person name="Lindquist E."/>
            <person name="Kamisugi Y."/>
            <person name="Tanahashi T."/>
            <person name="Sakakibara K."/>
            <person name="Fujita T."/>
            <person name="Oishi K."/>
            <person name="Shin-I T."/>
            <person name="Kuroki Y."/>
            <person name="Toyoda A."/>
            <person name="Suzuki Y."/>
            <person name="Hashimoto A."/>
            <person name="Yamaguchi K."/>
            <person name="Sugano A."/>
            <person name="Kohara Y."/>
            <person name="Fujiyama A."/>
            <person name="Anterola A."/>
            <person name="Aoki S."/>
            <person name="Ashton N."/>
            <person name="Barbazuk W.B."/>
            <person name="Barker E."/>
            <person name="Bennetzen J."/>
            <person name="Bezanilla M."/>
            <person name="Blankenship R."/>
            <person name="Cho S.H."/>
            <person name="Dutcher S."/>
            <person name="Estelle M."/>
            <person name="Fawcett J.A."/>
            <person name="Gundlach H."/>
            <person name="Hanada K."/>
            <person name="Heyl A."/>
            <person name="Hicks K.A."/>
            <person name="Hugh J."/>
            <person name="Lohr M."/>
            <person name="Mayer K."/>
            <person name="Melkozernov A."/>
            <person name="Murata T."/>
            <person name="Nelson D."/>
            <person name="Pils B."/>
            <person name="Prigge M."/>
            <person name="Reiss B."/>
            <person name="Renner T."/>
            <person name="Rombauts S."/>
            <person name="Rushton P."/>
            <person name="Sanderfoot A."/>
            <person name="Schween G."/>
            <person name="Shiu S.-H."/>
            <person name="Stueber K."/>
            <person name="Theodoulou F.L."/>
            <person name="Tu H."/>
            <person name="Van de Peer Y."/>
            <person name="Verrier P.J."/>
            <person name="Waters E."/>
            <person name="Wood A."/>
            <person name="Yang L."/>
            <person name="Cove D."/>
            <person name="Cuming A."/>
            <person name="Hasebe M."/>
            <person name="Lucas S."/>
            <person name="Mishler D.B."/>
            <person name="Reski R."/>
            <person name="Grigoriev I."/>
            <person name="Quatrano R.S."/>
            <person name="Boore J.L."/>
        </authorList>
    </citation>
    <scope>NUCLEOTIDE SEQUENCE [LARGE SCALE GENOMIC DNA]</scope>
    <source>
        <strain evidence="21 22">cv. Gransden 2004</strain>
    </source>
</reference>
<evidence type="ECO:0000313" key="22">
    <source>
        <dbReference type="Proteomes" id="UP000006727"/>
    </source>
</evidence>
<dbReference type="InterPro" id="IPR018936">
    <property type="entry name" value="PI3/4_kinase_CS"/>
</dbReference>
<dbReference type="SMART" id="SM01343">
    <property type="entry name" value="FATC"/>
    <property type="match status" value="1"/>
</dbReference>
<dbReference type="EMBL" id="ABEU02000006">
    <property type="protein sequence ID" value="PNR52071.1"/>
    <property type="molecule type" value="Genomic_DNA"/>
</dbReference>
<dbReference type="InterPro" id="IPR011009">
    <property type="entry name" value="Kinase-like_dom_sf"/>
</dbReference>
<keyword evidence="22" id="KW-1185">Reference proteome</keyword>
<evidence type="ECO:0000256" key="11">
    <source>
        <dbReference type="ARBA" id="ARBA00023242"/>
    </source>
</evidence>
<dbReference type="PANTHER" id="PTHR11139:SF69">
    <property type="entry name" value="SERINE_THREONINE-PROTEIN KINASE ATR"/>
    <property type="match status" value="1"/>
</dbReference>
<dbReference type="EC" id="2.7.11.1" evidence="3"/>
<dbReference type="PROSITE" id="PS51189">
    <property type="entry name" value="FAT"/>
    <property type="match status" value="1"/>
</dbReference>
<dbReference type="GO" id="GO:0006281">
    <property type="term" value="P:DNA repair"/>
    <property type="evidence" value="ECO:0000318"/>
    <property type="project" value="GO_Central"/>
</dbReference>
<dbReference type="InterPro" id="IPR036940">
    <property type="entry name" value="PI3/4_kinase_cat_sf"/>
</dbReference>
<dbReference type="Pfam" id="PF02259">
    <property type="entry name" value="FAT"/>
    <property type="match status" value="1"/>
</dbReference>
<dbReference type="OMA" id="YTVYSQM"/>
<dbReference type="Gramene" id="Pp3c6_3460V3.1">
    <property type="protein sequence ID" value="Pp3c6_3460V3.1"/>
    <property type="gene ID" value="Pp3c6_3460"/>
</dbReference>
<dbReference type="SUPFAM" id="SSF56112">
    <property type="entry name" value="Protein kinase-like (PK-like)"/>
    <property type="match status" value="1"/>
</dbReference>
<dbReference type="SMART" id="SM00146">
    <property type="entry name" value="PI3Kc"/>
    <property type="match status" value="1"/>
</dbReference>
<dbReference type="GO" id="GO:0005634">
    <property type="term" value="C:nucleus"/>
    <property type="evidence" value="ECO:0000318"/>
    <property type="project" value="GO_Central"/>
</dbReference>
<dbReference type="Pfam" id="PF23593">
    <property type="entry name" value="HEAT_ATR"/>
    <property type="match status" value="1"/>
</dbReference>
<dbReference type="InterPro" id="IPR011990">
    <property type="entry name" value="TPR-like_helical_dom_sf"/>
</dbReference>
<evidence type="ECO:0000256" key="14">
    <source>
        <dbReference type="ARBA" id="ARBA00047899"/>
    </source>
</evidence>
<dbReference type="InterPro" id="IPR003152">
    <property type="entry name" value="FATC_dom"/>
</dbReference>
<dbReference type="Pfam" id="PF00454">
    <property type="entry name" value="PI3_PI4_kinase"/>
    <property type="match status" value="1"/>
</dbReference>
<dbReference type="RefSeq" id="XP_024377922.1">
    <property type="nucleotide sequence ID" value="XM_024522154.2"/>
</dbReference>
<dbReference type="InterPro" id="IPR019734">
    <property type="entry name" value="TPR_rpt"/>
</dbReference>
<evidence type="ECO:0000259" key="18">
    <source>
        <dbReference type="PROSITE" id="PS51189"/>
    </source>
</evidence>
<dbReference type="InterPro" id="IPR016024">
    <property type="entry name" value="ARM-type_fold"/>
</dbReference>
<dbReference type="InterPro" id="IPR003151">
    <property type="entry name" value="PIK-rel_kinase_FAT"/>
</dbReference>
<proteinExistence type="inferred from homology"/>
<dbReference type="SMART" id="SM00802">
    <property type="entry name" value="UME"/>
    <property type="match status" value="1"/>
</dbReference>
<dbReference type="EnsemblPlants" id="Pp3c6_3460V3.1">
    <property type="protein sequence ID" value="Pp3c6_3460V3.1"/>
    <property type="gene ID" value="Pp3c6_3460"/>
</dbReference>
<dbReference type="STRING" id="3218.A0A2K1KE63"/>
<dbReference type="GO" id="GO:0000723">
    <property type="term" value="P:telomere maintenance"/>
    <property type="evidence" value="ECO:0000318"/>
    <property type="project" value="GO_Central"/>
</dbReference>
<dbReference type="GO" id="GO:0004674">
    <property type="term" value="F:protein serine/threonine kinase activity"/>
    <property type="evidence" value="ECO:0000318"/>
    <property type="project" value="GO_Central"/>
</dbReference>
<name>A0A2K1KE63_PHYPA</name>
<keyword evidence="9" id="KW-0067">ATP-binding</keyword>
<feature type="region of interest" description="Disordered" evidence="16">
    <location>
        <begin position="2193"/>
        <end position="2212"/>
    </location>
</feature>
<keyword evidence="11" id="KW-0539">Nucleus</keyword>
<dbReference type="PANTHER" id="PTHR11139">
    <property type="entry name" value="ATAXIA TELANGIECTASIA MUTATED ATM -RELATED"/>
    <property type="match status" value="1"/>
</dbReference>
<dbReference type="InterPro" id="IPR014009">
    <property type="entry name" value="PIK_FAT"/>
</dbReference>
<keyword evidence="10" id="KW-0234">DNA repair</keyword>
<feature type="domain" description="FATC" evidence="19">
    <location>
        <begin position="2755"/>
        <end position="2787"/>
    </location>
</feature>
<keyword evidence="12" id="KW-0131">Cell cycle</keyword>
<comment type="subcellular location">
    <subcellularLocation>
        <location evidence="1">Nucleus</location>
    </subcellularLocation>
</comment>
<dbReference type="Gene3D" id="1.10.1070.11">
    <property type="entry name" value="Phosphatidylinositol 3-/4-kinase, catalytic domain"/>
    <property type="match status" value="1"/>
</dbReference>
<dbReference type="GO" id="GO:0005694">
    <property type="term" value="C:chromosome"/>
    <property type="evidence" value="ECO:0000318"/>
    <property type="project" value="GO_Central"/>
</dbReference>
<dbReference type="GO" id="GO:0005524">
    <property type="term" value="F:ATP binding"/>
    <property type="evidence" value="ECO:0007669"/>
    <property type="project" value="UniProtKB-KW"/>
</dbReference>
<evidence type="ECO:0000256" key="1">
    <source>
        <dbReference type="ARBA" id="ARBA00004123"/>
    </source>
</evidence>
<dbReference type="GO" id="GO:0000077">
    <property type="term" value="P:DNA damage checkpoint signaling"/>
    <property type="evidence" value="ECO:0000318"/>
    <property type="project" value="GO_Central"/>
</dbReference>
<keyword evidence="5" id="KW-0808">Transferase</keyword>
<sequence length="2787" mass="310258">MADSFVLLRDLGDQIANKGDGTGSRPLDNDAVESRFRSVLPNLLEGYLVPSKVKERELMAILKLLCHTVKNYPGVFYCGKGHAVLPILGRIIPLFAEPELSARHDNLFDTLYSLVALLKSGEWEAYRQIFIGAMLLVEDVLSVASFYSSPASITVCTTISLQCYMGAYSTIHAISAEELPPPLCGLPSCWTPPHGPGLLVDVTGTARWQPLAKWTLKLLTRCVAESALHVEGLLTSSLLTAVGALLSYGDSNLQKACFDLVRAATVVMDADAIPSERLILSLLSILSFSNGQLPPFRTAAYDASLSACLVSLYTASHSGTVECTAQILLDILPQTIEHSLSLELKVALCDIFAMIMKHCPSYAEHVIALLPLAYIPEIVHSVSYCIQLALATLDTRIITGKILNLEGAAWVVNSSEAKPGGSNALNKQVDPLPPAHHLPELDCPDNAGSNKEFESTYRKRRKLSDTGIAQKTGNIHLETSEAVDPEEHEVARGGHIPLIDVLNTRLLIEQGNFFSADFIHKKLLQMMDTIDPKYDAISGDTTVESRLSALHVLVRVLRKYPAEVCNQRLIRLFFDWVSWILKKNQEETLAKAQLSMFLEALDLMLDRQPESDTIGQDCEKVVKIVHLEMLRDNPAYDEGSFLEILKLPWVSSELGEDETLKTKAVGLASKMINDSEGDSFHVIVESALKDDNCNVQATAVLFIPAFAQHSNPSKLQYYCVELLSLAQQSSVQVREAVAQTVGIMACIYSQCYLKSTEVDQSLQEFDGFVCAECNKGKSHSKTSILSKEEGSSNEIIKPALLVLWQPLLSKLSLEEVSERVQVAFISSMGRLLQHASAEELNATGSFWLECLDIFPRHEQKIVREAFCRQVHHFFSKHVLQCLINSDDRAVSDSERELEMLGKLRDALATANDSETTQSLLETVAEVAKASRGRRQLLFFSLVLLLERLDHEEVSMRVKSICLIQQIASSGFSTASGNSPQAMVDTVREELFEYLVSRLVARLDMVQEFSKSVMEIELKELLTQMVPVVLPKLVLDTAQDQHHSQQALDTLHGLAVQLETELAVLLIDWCHRILSVLLLRADGEELSAALQFIEAQTDLHPREIFSEPAVLPALLDELVRFLGDVDDDDGLRRSARVVPMIQEVASIVTGSEDLPNFLRPYFVRLLNTINQKLLRSADIACQIKGLRCIVRLVDMIGPHLCGFVPKIMALLTQTLHEPLLQEEGLRVWLSFVRTLARVSSTHLKNVACQIVVSLTPCLEGQPAPHLNAVVEILEELVIKNRRLLEGQARELPLLPSIPALERINAVLHEARGLLSLRDQLKQATEGLRHESLSVRYMTASELNVVLCSHRKEIASMMIGEDSLDADVISRLVTAIMRGCVEESRTAISQKLRMACALCLGELGAVDPVKLQVDLRRRSRIERTDEDLVLELINEHLAPVLRAASETLIQDNAAIAIQELLKLHGCQAALSARRSVAGSRTPLSRSGKSNTPTLSEFGEATSVTIESGERLWQRFPDDVKEIITPCLTSKFRLKPIDRGAVPTDPIFHPKMFFRRWMYLWMKRLMSQAEGRRAEIFAACRGVVRFDMGTALYLLPYLVLNVVCDGSAEARAGVTQEILTVLATDSTQVDEIGNPTRNLSGPSEVSTQTVFTLLDNLGQWLDDCKQGGLITQSAPPASTTPSKGTRASAKAEAQQETIRIARRLENVSQLLAAIPKQSLAGASFRCQAYARALLYFESYVREKSGALNPAAEKSGDFTDKDVTFLLDIYSGLEEPDGLSGISRLRKCATLQDQILINEKAGNWSEALTCCEQALQMEPSSVTRHLGVLDCLLNMGHLQAMVTHVDGLNSRMPDHTKEWSTKGLQAAWRLGQWDLLEEYVTGADENSPTNILGNSSFDISLAKILQALQRRDYDKFTEHLLHSRQSLLAPLAAASMESYSRAYPYVVKLHMLQELEDFSALVAANVGGMNNTGEVQRKHSYVRIEELVEDWESRLKITQPSLWIREPILALRRLVFNESNLQDEVGVCWLHYAKLCREAGHYETASRAILQAQSVGAPNAHMEMAKLLWDTQKCHRAIAELQQALSNLPTEVLGEATGAALGGLLVTQSAVPQVGPGLPKSSVRPPTSIQLRRDKDLDVAKILLLLARWVHHTGQKQKKDVLSLYAQVRGLKPQWEKGYFSVAKYYDDLLVDARRRQEENQDGAGDSVSKGKQKRHAPADEPWWSYLPDALLFYAKGLHKGHRCLFQALPRLLTLWFEFGTHFRGDALSTKHVKTVFGRTMSIMRGCLKDLPAYQWLTALSQLVSRICHQNEILVQLVKQIIIHVLQVYPQQALWTMAAVSKSTVAARREAAAEIIQQARNDVQAKDKPLFHQFAALIDQMIKLSFYPGQPKAKTVNLQSEFSALKRMMPVGVIMPLQKALTVSLPADGLSNVNYNPFPAGDYPTISGIMDEVEILASLQRPKKVVLLGSDGTEHPFLCKPKDDLRKDARMMEFTTMINRLLSKDPKSRRRKLYVRTFAVIPLTEDCGMIEWVLHTRGLRHILQDIYVAAGKFDRQRTNSYIKRLYDQQGAQGEAEVFKNKVLPMFPPVFHRWFLNMFPEPAAWFRARIAYAHTTAVWSMVGHIVGLGDRHGENILFDSTTGDCVHVDFSCLFDKGLSLEKPEVVPFRLTQNMVDGLGITGYEGVFLRVCEITLGILRAHRETLVSVLETFIHDPLVEWTKSHKSSGIEVQNPHAQRAIANIEARLQGVVVGVGAAPSLPLSVEGQAHRLIAEAVSHSNLSKMYIWWMAWF</sequence>
<comment type="similarity">
    <text evidence="2">Belongs to the PI3/PI4-kinase family. ATM subfamily.</text>
</comment>
<dbReference type="OrthoDB" id="381190at2759"/>
<evidence type="ECO:0000256" key="12">
    <source>
        <dbReference type="ARBA" id="ARBA00023306"/>
    </source>
</evidence>
<evidence type="ECO:0000256" key="10">
    <source>
        <dbReference type="ARBA" id="ARBA00023204"/>
    </source>
</evidence>
<dbReference type="Proteomes" id="UP000006727">
    <property type="component" value="Chromosome 6"/>
</dbReference>
<dbReference type="Pfam" id="PF25030">
    <property type="entry name" value="M-HEAT_ATR"/>
    <property type="match status" value="1"/>
</dbReference>
<dbReference type="InterPro" id="IPR056802">
    <property type="entry name" value="ATR-like_M-HEAT"/>
</dbReference>